<evidence type="ECO:0000313" key="1">
    <source>
        <dbReference type="EMBL" id="WVZ00677.1"/>
    </source>
</evidence>
<name>A0AAQ3RNG5_VIGMU</name>
<dbReference type="Proteomes" id="UP001374535">
    <property type="component" value="Chromosome 8"/>
</dbReference>
<reference evidence="1 2" key="1">
    <citation type="journal article" date="2023" name="Life. Sci Alliance">
        <title>Evolutionary insights into 3D genome organization and epigenetic landscape of Vigna mungo.</title>
        <authorList>
            <person name="Junaid A."/>
            <person name="Singh B."/>
            <person name="Bhatia S."/>
        </authorList>
    </citation>
    <scope>NUCLEOTIDE SEQUENCE [LARGE SCALE GENOMIC DNA]</scope>
    <source>
        <strain evidence="1">Urdbean</strain>
    </source>
</reference>
<accession>A0AAQ3RNG5</accession>
<gene>
    <name evidence="1" type="ORF">V8G54_026746</name>
</gene>
<sequence length="148" mass="17291">MASSSSSRRKGKVARIARNANPTGRISDEDIRGKLLSLRKIITVVSHRYLKLVRVFYSNIKMSDETFCSIVKGVDIKVWIEISVFQPIRKEGFLFEKWIGHQQVYPISESWSANKIDLTKTEEDEWTKWYVVKINCMSESLKRFLEIM</sequence>
<dbReference type="AlphaFoldDB" id="A0AAQ3RNG5"/>
<proteinExistence type="predicted"/>
<protein>
    <submittedName>
        <fullName evidence="1">Uncharacterized protein</fullName>
    </submittedName>
</protein>
<organism evidence="1 2">
    <name type="scientific">Vigna mungo</name>
    <name type="common">Black gram</name>
    <name type="synonym">Phaseolus mungo</name>
    <dbReference type="NCBI Taxonomy" id="3915"/>
    <lineage>
        <taxon>Eukaryota</taxon>
        <taxon>Viridiplantae</taxon>
        <taxon>Streptophyta</taxon>
        <taxon>Embryophyta</taxon>
        <taxon>Tracheophyta</taxon>
        <taxon>Spermatophyta</taxon>
        <taxon>Magnoliopsida</taxon>
        <taxon>eudicotyledons</taxon>
        <taxon>Gunneridae</taxon>
        <taxon>Pentapetalae</taxon>
        <taxon>rosids</taxon>
        <taxon>fabids</taxon>
        <taxon>Fabales</taxon>
        <taxon>Fabaceae</taxon>
        <taxon>Papilionoideae</taxon>
        <taxon>50 kb inversion clade</taxon>
        <taxon>NPAAA clade</taxon>
        <taxon>indigoferoid/millettioid clade</taxon>
        <taxon>Phaseoleae</taxon>
        <taxon>Vigna</taxon>
    </lineage>
</organism>
<evidence type="ECO:0000313" key="2">
    <source>
        <dbReference type="Proteomes" id="UP001374535"/>
    </source>
</evidence>
<keyword evidence="2" id="KW-1185">Reference proteome</keyword>
<dbReference type="EMBL" id="CP144693">
    <property type="protein sequence ID" value="WVZ00677.1"/>
    <property type="molecule type" value="Genomic_DNA"/>
</dbReference>